<evidence type="ECO:0000313" key="2">
    <source>
        <dbReference type="Proteomes" id="UP001482620"/>
    </source>
</evidence>
<gene>
    <name evidence="1" type="ORF">ILYODFUR_016906</name>
</gene>
<evidence type="ECO:0000313" key="1">
    <source>
        <dbReference type="EMBL" id="MEQ2225389.1"/>
    </source>
</evidence>
<dbReference type="PROSITE" id="PS51257">
    <property type="entry name" value="PROKAR_LIPOPROTEIN"/>
    <property type="match status" value="1"/>
</dbReference>
<name>A0ABV0SYT5_9TELE</name>
<keyword evidence="2" id="KW-1185">Reference proteome</keyword>
<comment type="caution">
    <text evidence="1">The sequence shown here is derived from an EMBL/GenBank/DDBJ whole genome shotgun (WGS) entry which is preliminary data.</text>
</comment>
<accession>A0ABV0SYT5</accession>
<reference evidence="1 2" key="1">
    <citation type="submission" date="2021-06" db="EMBL/GenBank/DDBJ databases">
        <authorList>
            <person name="Palmer J.M."/>
        </authorList>
    </citation>
    <scope>NUCLEOTIDE SEQUENCE [LARGE SCALE GENOMIC DNA]</scope>
    <source>
        <strain evidence="2">if_2019</strain>
        <tissue evidence="1">Muscle</tissue>
    </source>
</reference>
<dbReference type="EMBL" id="JAHRIQ010013145">
    <property type="protein sequence ID" value="MEQ2225389.1"/>
    <property type="molecule type" value="Genomic_DNA"/>
</dbReference>
<dbReference type="Proteomes" id="UP001482620">
    <property type="component" value="Unassembled WGS sequence"/>
</dbReference>
<organism evidence="1 2">
    <name type="scientific">Ilyodon furcidens</name>
    <name type="common">goldbreast splitfin</name>
    <dbReference type="NCBI Taxonomy" id="33524"/>
    <lineage>
        <taxon>Eukaryota</taxon>
        <taxon>Metazoa</taxon>
        <taxon>Chordata</taxon>
        <taxon>Craniata</taxon>
        <taxon>Vertebrata</taxon>
        <taxon>Euteleostomi</taxon>
        <taxon>Actinopterygii</taxon>
        <taxon>Neopterygii</taxon>
        <taxon>Teleostei</taxon>
        <taxon>Neoteleostei</taxon>
        <taxon>Acanthomorphata</taxon>
        <taxon>Ovalentaria</taxon>
        <taxon>Atherinomorphae</taxon>
        <taxon>Cyprinodontiformes</taxon>
        <taxon>Goodeidae</taxon>
        <taxon>Ilyodon</taxon>
    </lineage>
</organism>
<proteinExistence type="predicted"/>
<protein>
    <submittedName>
        <fullName evidence="1">Uncharacterized protein</fullName>
    </submittedName>
</protein>
<sequence length="113" mass="12515">MGSFHGKRKFSCSPERNPVIFGQHVTGLSCSPETSFHHLAAFLLSLSLSMNLLHSCVVPCSHARRRTPAAAHTRTGSLRKRQQVSSWSGLQRDIAVPVFLSAKLPRMDSRMDT</sequence>